<evidence type="ECO:0000256" key="8">
    <source>
        <dbReference type="ARBA" id="ARBA00022917"/>
    </source>
</evidence>
<keyword evidence="8 11" id="KW-0648">Protein biosynthesis</keyword>
<evidence type="ECO:0000256" key="11">
    <source>
        <dbReference type="HAMAP-Rule" id="MF_00283"/>
    </source>
</evidence>
<dbReference type="InterPro" id="IPR005147">
    <property type="entry name" value="tRNA_synthase_B5-dom"/>
</dbReference>
<comment type="cofactor">
    <cofactor evidence="11">
        <name>Mg(2+)</name>
        <dbReference type="ChEBI" id="CHEBI:18420"/>
    </cofactor>
    <text evidence="11">Binds 2 magnesium ions per tetramer.</text>
</comment>
<keyword evidence="6 11" id="KW-0067">ATP-binding</keyword>
<comment type="subcellular location">
    <subcellularLocation>
        <location evidence="11">Plastid</location>
        <location evidence="11">Chloroplast</location>
    </subcellularLocation>
</comment>
<evidence type="ECO:0000313" key="14">
    <source>
        <dbReference type="EMBL" id="AWT39408.1"/>
    </source>
</evidence>
<dbReference type="SMART" id="SM00874">
    <property type="entry name" value="B5"/>
    <property type="match status" value="1"/>
</dbReference>
<dbReference type="Gene3D" id="3.50.40.10">
    <property type="entry name" value="Phenylalanyl-trna Synthetase, Chain B, domain 3"/>
    <property type="match status" value="1"/>
</dbReference>
<dbReference type="AlphaFoldDB" id="A0A2U9NQL9"/>
<dbReference type="InterPro" id="IPR041616">
    <property type="entry name" value="PheRS_beta_core"/>
</dbReference>
<dbReference type="GO" id="GO:0004826">
    <property type="term" value="F:phenylalanine-tRNA ligase activity"/>
    <property type="evidence" value="ECO:0007669"/>
    <property type="project" value="UniProtKB-UniRule"/>
</dbReference>
<dbReference type="SUPFAM" id="SSF54991">
    <property type="entry name" value="Anticodon-binding domain of PheRS"/>
    <property type="match status" value="1"/>
</dbReference>
<evidence type="ECO:0000259" key="12">
    <source>
        <dbReference type="PROSITE" id="PS51447"/>
    </source>
</evidence>
<dbReference type="InterPro" id="IPR045060">
    <property type="entry name" value="Phe-tRNA-ligase_IIc_bsu"/>
</dbReference>
<dbReference type="SUPFAM" id="SSF56037">
    <property type="entry name" value="PheT/TilS domain"/>
    <property type="match status" value="1"/>
</dbReference>
<dbReference type="Gene3D" id="3.30.930.10">
    <property type="entry name" value="Bira Bifunctional Protein, Domain 2"/>
    <property type="match status" value="1"/>
</dbReference>
<dbReference type="InterPro" id="IPR020825">
    <property type="entry name" value="Phe-tRNA_synthase-like_B3/B4"/>
</dbReference>
<dbReference type="GO" id="GO:0009507">
    <property type="term" value="C:chloroplast"/>
    <property type="evidence" value="ECO:0007669"/>
    <property type="project" value="UniProtKB-SubCell"/>
</dbReference>
<dbReference type="GO" id="GO:0006432">
    <property type="term" value="P:phenylalanyl-tRNA aminoacylation"/>
    <property type="evidence" value="ECO:0007669"/>
    <property type="project" value="UniProtKB-UniRule"/>
</dbReference>
<evidence type="ECO:0000256" key="9">
    <source>
        <dbReference type="ARBA" id="ARBA00023146"/>
    </source>
</evidence>
<evidence type="ECO:0000256" key="3">
    <source>
        <dbReference type="ARBA" id="ARBA00022598"/>
    </source>
</evidence>
<feature type="binding site" evidence="11">
    <location>
        <position position="366"/>
    </location>
    <ligand>
        <name>Mg(2+)</name>
        <dbReference type="ChEBI" id="CHEBI:18420"/>
        <note>shared with alpha subunit</note>
    </ligand>
</feature>
<feature type="domain" description="B5" evidence="13">
    <location>
        <begin position="300"/>
        <end position="388"/>
    </location>
</feature>
<gene>
    <name evidence="14" type="primary">syfB</name>
    <name evidence="11" type="synonym">pheT</name>
</gene>
<dbReference type="InterPro" id="IPR036690">
    <property type="entry name" value="Fdx_antiC-bd_sf"/>
</dbReference>
<dbReference type="SMART" id="SM00873">
    <property type="entry name" value="B3_4"/>
    <property type="match status" value="1"/>
</dbReference>
<dbReference type="PROSITE" id="PS51483">
    <property type="entry name" value="B5"/>
    <property type="match status" value="1"/>
</dbReference>
<dbReference type="GO" id="GO:0009328">
    <property type="term" value="C:phenylalanine-tRNA ligase complex"/>
    <property type="evidence" value="ECO:0007669"/>
    <property type="project" value="TreeGrafter"/>
</dbReference>
<dbReference type="InterPro" id="IPR004532">
    <property type="entry name" value="Phe-tRNA-ligase_IIc_bsu_bact"/>
</dbReference>
<dbReference type="GeneID" id="36959105"/>
<evidence type="ECO:0000256" key="10">
    <source>
        <dbReference type="ARBA" id="ARBA00049255"/>
    </source>
</evidence>
<dbReference type="CDD" id="cd00769">
    <property type="entry name" value="PheRS_beta_core"/>
    <property type="match status" value="1"/>
</dbReference>
<comment type="similarity">
    <text evidence="1 11">Belongs to the phenylalanyl-tRNA synthetase beta subunit family. Type 1 subfamily.</text>
</comment>
<keyword evidence="3 11" id="KW-0436">Ligase</keyword>
<dbReference type="Pfam" id="PF03483">
    <property type="entry name" value="B3_4"/>
    <property type="match status" value="1"/>
</dbReference>
<dbReference type="EMBL" id="MG755800">
    <property type="protein sequence ID" value="AWT39408.1"/>
    <property type="molecule type" value="Genomic_DNA"/>
</dbReference>
<keyword evidence="7 11" id="KW-0460">Magnesium</keyword>
<dbReference type="PANTHER" id="PTHR10947">
    <property type="entry name" value="PHENYLALANYL-TRNA SYNTHETASE BETA CHAIN AND LEUCINE-RICH REPEAT-CONTAINING PROTEIN 47"/>
    <property type="match status" value="1"/>
</dbReference>
<dbReference type="RefSeq" id="YP_009496696.1">
    <property type="nucleotide sequence ID" value="NC_038001.1"/>
</dbReference>
<dbReference type="PROSITE" id="PS51447">
    <property type="entry name" value="FDX_ACB"/>
    <property type="match status" value="1"/>
</dbReference>
<dbReference type="InterPro" id="IPR005121">
    <property type="entry name" value="Fdx_antiC-bd"/>
</dbReference>
<dbReference type="SUPFAM" id="SSF55681">
    <property type="entry name" value="Class II aaRS and biotin synthetases"/>
    <property type="match status" value="1"/>
</dbReference>
<dbReference type="HAMAP" id="MF_00283">
    <property type="entry name" value="Phe_tRNA_synth_beta1"/>
    <property type="match status" value="1"/>
</dbReference>
<keyword evidence="14" id="KW-0934">Plastid</keyword>
<dbReference type="Pfam" id="PF17759">
    <property type="entry name" value="tRNA_synthFbeta"/>
    <property type="match status" value="1"/>
</dbReference>
<dbReference type="PANTHER" id="PTHR10947:SF0">
    <property type="entry name" value="PHENYLALANINE--TRNA LIGASE BETA SUBUNIT"/>
    <property type="match status" value="1"/>
</dbReference>
<geneLocation type="chloroplast" evidence="14"/>
<dbReference type="GO" id="GO:0005524">
    <property type="term" value="F:ATP binding"/>
    <property type="evidence" value="ECO:0007669"/>
    <property type="project" value="UniProtKB-UniRule"/>
</dbReference>
<dbReference type="GO" id="GO:0003723">
    <property type="term" value="F:RNA binding"/>
    <property type="evidence" value="ECO:0007669"/>
    <property type="project" value="InterPro"/>
</dbReference>
<dbReference type="InterPro" id="IPR009061">
    <property type="entry name" value="DNA-bd_dom_put_sf"/>
</dbReference>
<evidence type="ECO:0000256" key="7">
    <source>
        <dbReference type="ARBA" id="ARBA00022842"/>
    </source>
</evidence>
<evidence type="ECO:0000256" key="2">
    <source>
        <dbReference type="ARBA" id="ARBA00011209"/>
    </source>
</evidence>
<evidence type="ECO:0000256" key="6">
    <source>
        <dbReference type="ARBA" id="ARBA00022840"/>
    </source>
</evidence>
<comment type="subunit">
    <text evidence="2 11">Tetramer of two alpha and two beta subunits.</text>
</comment>
<dbReference type="SUPFAM" id="SSF46955">
    <property type="entry name" value="Putative DNA-binding domain"/>
    <property type="match status" value="2"/>
</dbReference>
<dbReference type="EC" id="6.1.1.20" evidence="11"/>
<evidence type="ECO:0000256" key="5">
    <source>
        <dbReference type="ARBA" id="ARBA00022741"/>
    </source>
</evidence>
<organism evidence="14">
    <name type="scientific">Entomoneis sp</name>
    <dbReference type="NCBI Taxonomy" id="186043"/>
    <lineage>
        <taxon>Eukaryota</taxon>
        <taxon>Sar</taxon>
        <taxon>Stramenopiles</taxon>
        <taxon>Ochrophyta</taxon>
        <taxon>Bacillariophyta</taxon>
        <taxon>Bacillariophyceae</taxon>
        <taxon>Bacillariophycidae</taxon>
        <taxon>Entomoneidaceae</taxon>
        <taxon>Entomoneis</taxon>
    </lineage>
</organism>
<dbReference type="GO" id="GO:0000287">
    <property type="term" value="F:magnesium ion binding"/>
    <property type="evidence" value="ECO:0007669"/>
    <property type="project" value="UniProtKB-UniRule"/>
</dbReference>
<dbReference type="Gene3D" id="3.30.56.10">
    <property type="match status" value="2"/>
</dbReference>
<keyword evidence="5 11" id="KW-0547">Nucleotide-binding</keyword>
<protein>
    <recommendedName>
        <fullName evidence="11">Phenylalanine--tRNA ligase beta subunit, chloroplastic</fullName>
        <ecNumber evidence="11">6.1.1.20</ecNumber>
    </recommendedName>
    <alternativeName>
        <fullName evidence="11">Phenylalanyl-tRNA synthetase beta subunit</fullName>
        <shortName evidence="11">PheRS</shortName>
    </alternativeName>
</protein>
<name>A0A2U9NQL9_9STRA</name>
<feature type="binding site" evidence="11">
    <location>
        <position position="375"/>
    </location>
    <ligand>
        <name>Mg(2+)</name>
        <dbReference type="ChEBI" id="CHEBI:18420"/>
        <note>shared with alpha subunit</note>
    </ligand>
</feature>
<accession>A0A2U9NQL9</accession>
<evidence type="ECO:0000256" key="1">
    <source>
        <dbReference type="ARBA" id="ARBA00008653"/>
    </source>
</evidence>
<keyword evidence="14" id="KW-0150">Chloroplast</keyword>
<keyword evidence="4 11" id="KW-0479">Metal-binding</keyword>
<reference evidence="14" key="1">
    <citation type="journal article" date="2018" name="Adv. Bot. Res.">
        <title>Evolution of the Plastid Genomes in Diatoms.</title>
        <authorList>
            <person name="Yu M."/>
            <person name="Ashworth M.P."/>
            <person name="Hajrah N.H."/>
            <person name="Khiyami M.A."/>
            <person name="Sabir M.J."/>
            <person name="Alhebshi A.M."/>
            <person name="Al-Malki A.L."/>
            <person name="Sabir J.S.M."/>
            <person name="Theriot E.C."/>
            <person name="Jansen R.K."/>
        </authorList>
    </citation>
    <scope>NUCLEOTIDE SEQUENCE</scope>
</reference>
<feature type="domain" description="FDX-ACB" evidence="12">
    <location>
        <begin position="610"/>
        <end position="703"/>
    </location>
</feature>
<keyword evidence="9 11" id="KW-0030">Aminoacyl-tRNA synthetase</keyword>
<dbReference type="InterPro" id="IPR045864">
    <property type="entry name" value="aa-tRNA-synth_II/BPL/LPL"/>
</dbReference>
<feature type="binding site" evidence="11">
    <location>
        <position position="372"/>
    </location>
    <ligand>
        <name>Mg(2+)</name>
        <dbReference type="ChEBI" id="CHEBI:18420"/>
        <note>shared with alpha subunit</note>
    </ligand>
</feature>
<comment type="catalytic activity">
    <reaction evidence="10 11">
        <text>tRNA(Phe) + L-phenylalanine + ATP = L-phenylalanyl-tRNA(Phe) + AMP + diphosphate + H(+)</text>
        <dbReference type="Rhea" id="RHEA:19413"/>
        <dbReference type="Rhea" id="RHEA-COMP:9668"/>
        <dbReference type="Rhea" id="RHEA-COMP:9699"/>
        <dbReference type="ChEBI" id="CHEBI:15378"/>
        <dbReference type="ChEBI" id="CHEBI:30616"/>
        <dbReference type="ChEBI" id="CHEBI:33019"/>
        <dbReference type="ChEBI" id="CHEBI:58095"/>
        <dbReference type="ChEBI" id="CHEBI:78442"/>
        <dbReference type="ChEBI" id="CHEBI:78531"/>
        <dbReference type="ChEBI" id="CHEBI:456215"/>
        <dbReference type="EC" id="6.1.1.20"/>
    </reaction>
</comment>
<sequence length="704" mass="79917">MQISISWINELIDIENVKLEDLIDKLTLGGFEVEEVLELEINNKKETVLDISATANRSDSLSVQGISSEIGTLLNKQPKNVPYLQTNTSWTETVKNSTVNLPENETCETLLAVAVKNVTDFSSPQWLKNKLISSGLTPANDLSDFQNYIVLETGYPFMVYDFEKINSKVDNKKLNVSISKPNTTLDFLASNNLNYELTTFNELISVNDIPIGIAGIIEGQDFMCTAETNSLLIEGSIFNAAKIRKQSRELGLRTEQSARHEKSLKTTYLIEATYRLISLLRIKNPNLSCQLITYLATEQKPLNSIVLNYKTLNETLGPTIETTETEIHYIPLELINNYLERLNFAFSFNEREQNWEIKIPHLRSDDITREIDLIEEIGRLHGFNNFLTTLPKLKNVGNEDLSYKTRKKLTSCLLNIGLNELTHYSLVNEKTFVANDLELINPLSAEFANLRSSILPSLIKTVEENVKQGNSMIEGFEYGHVFFKNADDGFAEKENIAGIFGGTKTKLSWSTNPISLNWFEAKGKLEELFEQLSLQVNWTKSINPNNIFHPYKTSELSLENGSTLGVFGQISPLLADELNIDKEIYLFEFNLGVIEKQIQKNQLAIYKPYVIYPKIVKDIAFIVHQDIAFAELKKALHLNGTQYLSEVNLLDEYRGNTIPEDHVSLCLQLIFQSEKKTLQTKEIEVIVENLQLLLNEKFGALLRT</sequence>
<evidence type="ECO:0000259" key="13">
    <source>
        <dbReference type="PROSITE" id="PS51483"/>
    </source>
</evidence>
<proteinExistence type="inferred from homology"/>
<dbReference type="InterPro" id="IPR005146">
    <property type="entry name" value="B3/B4_tRNA-bd"/>
</dbReference>
<dbReference type="Gene3D" id="3.30.70.380">
    <property type="entry name" value="Ferrodoxin-fold anticodon-binding domain"/>
    <property type="match status" value="1"/>
</dbReference>
<dbReference type="NCBIfam" id="TIGR00472">
    <property type="entry name" value="pheT_bact"/>
    <property type="match status" value="1"/>
</dbReference>
<dbReference type="Pfam" id="PF03484">
    <property type="entry name" value="B5"/>
    <property type="match status" value="1"/>
</dbReference>
<dbReference type="Pfam" id="PF03147">
    <property type="entry name" value="FDX-ACB"/>
    <property type="match status" value="1"/>
</dbReference>
<dbReference type="SMART" id="SM00896">
    <property type="entry name" value="FDX-ACB"/>
    <property type="match status" value="1"/>
</dbReference>
<evidence type="ECO:0000256" key="4">
    <source>
        <dbReference type="ARBA" id="ARBA00022723"/>
    </source>
</evidence>
<feature type="binding site" evidence="11">
    <location>
        <position position="376"/>
    </location>
    <ligand>
        <name>Mg(2+)</name>
        <dbReference type="ChEBI" id="CHEBI:18420"/>
        <note>shared with alpha subunit</note>
    </ligand>
</feature>